<dbReference type="InterPro" id="IPR026983">
    <property type="entry name" value="DHC"/>
</dbReference>
<dbReference type="Gene3D" id="1.20.58.1120">
    <property type="match status" value="1"/>
</dbReference>
<dbReference type="GO" id="GO:0007018">
    <property type="term" value="P:microtubule-based movement"/>
    <property type="evidence" value="ECO:0007669"/>
    <property type="project" value="InterPro"/>
</dbReference>
<reference evidence="1" key="1">
    <citation type="submission" date="2022-01" db="EMBL/GenBank/DDBJ databases">
        <authorList>
            <person name="King R."/>
        </authorList>
    </citation>
    <scope>NUCLEOTIDE SEQUENCE</scope>
</reference>
<dbReference type="Gene3D" id="3.20.180.20">
    <property type="entry name" value="Dynein heavy chain, N-terminal domain 2"/>
    <property type="match status" value="1"/>
</dbReference>
<gene>
    <name evidence="1" type="ORF">NEZAVI_LOCUS4758</name>
</gene>
<organism evidence="1 2">
    <name type="scientific">Nezara viridula</name>
    <name type="common">Southern green stink bug</name>
    <name type="synonym">Cimex viridulus</name>
    <dbReference type="NCBI Taxonomy" id="85310"/>
    <lineage>
        <taxon>Eukaryota</taxon>
        <taxon>Metazoa</taxon>
        <taxon>Ecdysozoa</taxon>
        <taxon>Arthropoda</taxon>
        <taxon>Hexapoda</taxon>
        <taxon>Insecta</taxon>
        <taxon>Pterygota</taxon>
        <taxon>Neoptera</taxon>
        <taxon>Paraneoptera</taxon>
        <taxon>Hemiptera</taxon>
        <taxon>Heteroptera</taxon>
        <taxon>Panheteroptera</taxon>
        <taxon>Pentatomomorpha</taxon>
        <taxon>Pentatomoidea</taxon>
        <taxon>Pentatomidae</taxon>
        <taxon>Pentatominae</taxon>
        <taxon>Nezara</taxon>
    </lineage>
</organism>
<dbReference type="InterPro" id="IPR042228">
    <property type="entry name" value="Dynein_linker_3"/>
</dbReference>
<dbReference type="GO" id="GO:0045505">
    <property type="term" value="F:dynein intermediate chain binding"/>
    <property type="evidence" value="ECO:0007669"/>
    <property type="project" value="InterPro"/>
</dbReference>
<proteinExistence type="predicted"/>
<protein>
    <submittedName>
        <fullName evidence="1">Uncharacterized protein</fullName>
    </submittedName>
</protein>
<dbReference type="OrthoDB" id="64868at2759"/>
<dbReference type="EMBL" id="OV725078">
    <property type="protein sequence ID" value="CAH1394224.1"/>
    <property type="molecule type" value="Genomic_DNA"/>
</dbReference>
<dbReference type="PANTHER" id="PTHR22878">
    <property type="entry name" value="DYNEIN HEAVY CHAIN 6, AXONEMAL-LIKE-RELATED"/>
    <property type="match status" value="1"/>
</dbReference>
<dbReference type="Proteomes" id="UP001152798">
    <property type="component" value="Chromosome 2"/>
</dbReference>
<dbReference type="PANTHER" id="PTHR22878:SF63">
    <property type="entry name" value="DYNEIN AXONEMAL HEAVY CHAIN 10"/>
    <property type="match status" value="1"/>
</dbReference>
<evidence type="ECO:0000313" key="2">
    <source>
        <dbReference type="Proteomes" id="UP001152798"/>
    </source>
</evidence>
<evidence type="ECO:0000313" key="1">
    <source>
        <dbReference type="EMBL" id="CAH1394224.1"/>
    </source>
</evidence>
<dbReference type="GO" id="GO:0051959">
    <property type="term" value="F:dynein light intermediate chain binding"/>
    <property type="evidence" value="ECO:0007669"/>
    <property type="project" value="InterPro"/>
</dbReference>
<name>A0A9P0E5D0_NEZVI</name>
<accession>A0A9P0E5D0</accession>
<dbReference type="AlphaFoldDB" id="A0A9P0E5D0"/>
<sequence length="157" mass="18425">MVSKEGEMISFKNQIKMIKSVPIWMNSVVQEMKKTVKYIIKMSIYNYASVKQSCSDWIINHAGVCTLVACKIWWTAEVEYSLMQVNEGNLKAMKSLMYKVNDRLDELLLQIRNPLNITNRIKFINTFLLIFYGKSVVERLINERYFTFDPNILLPLL</sequence>
<dbReference type="GO" id="GO:0030286">
    <property type="term" value="C:dynein complex"/>
    <property type="evidence" value="ECO:0007669"/>
    <property type="project" value="InterPro"/>
</dbReference>
<keyword evidence="2" id="KW-1185">Reference proteome</keyword>